<evidence type="ECO:0000256" key="4">
    <source>
        <dbReference type="ARBA" id="ARBA00023242"/>
    </source>
</evidence>
<feature type="region of interest" description="Disordered" evidence="5">
    <location>
        <begin position="157"/>
        <end position="208"/>
    </location>
</feature>
<keyword evidence="3" id="KW-0804">Transcription</keyword>
<accession>B6QL66</accession>
<dbReference type="InterPro" id="IPR036864">
    <property type="entry name" value="Zn2-C6_fun-type_DNA-bd_sf"/>
</dbReference>
<reference evidence="8" key="1">
    <citation type="journal article" date="2015" name="Genome Announc.">
        <title>Genome sequence of the AIDS-associated pathogen Penicillium marneffei (ATCC18224) and its near taxonomic relative Talaromyces stipitatus (ATCC10500).</title>
        <authorList>
            <person name="Nierman W.C."/>
            <person name="Fedorova-Abrams N.D."/>
            <person name="Andrianopoulos A."/>
        </authorList>
    </citation>
    <scope>NUCLEOTIDE SEQUENCE [LARGE SCALE GENOMIC DNA]</scope>
    <source>
        <strain evidence="8">ATCC 18224 / CBS 334.59 / QM 7333</strain>
    </source>
</reference>
<dbReference type="GO" id="GO:0003677">
    <property type="term" value="F:DNA binding"/>
    <property type="evidence" value="ECO:0007669"/>
    <property type="project" value="UniProtKB-KW"/>
</dbReference>
<feature type="region of interest" description="Disordered" evidence="5">
    <location>
        <begin position="13"/>
        <end position="51"/>
    </location>
</feature>
<keyword evidence="2" id="KW-0238">DNA-binding</keyword>
<organism evidence="7 8">
    <name type="scientific">Talaromyces marneffei (strain ATCC 18224 / CBS 334.59 / QM 7333)</name>
    <name type="common">Penicillium marneffei</name>
    <dbReference type="NCBI Taxonomy" id="441960"/>
    <lineage>
        <taxon>Eukaryota</taxon>
        <taxon>Fungi</taxon>
        <taxon>Dikarya</taxon>
        <taxon>Ascomycota</taxon>
        <taxon>Pezizomycotina</taxon>
        <taxon>Eurotiomycetes</taxon>
        <taxon>Eurotiomycetidae</taxon>
        <taxon>Eurotiales</taxon>
        <taxon>Trichocomaceae</taxon>
        <taxon>Talaromyces</taxon>
        <taxon>Talaromyces sect. Talaromyces</taxon>
    </lineage>
</organism>
<evidence type="ECO:0000259" key="6">
    <source>
        <dbReference type="Pfam" id="PF00172"/>
    </source>
</evidence>
<dbReference type="Proteomes" id="UP000001294">
    <property type="component" value="Unassembled WGS sequence"/>
</dbReference>
<dbReference type="SUPFAM" id="SSF57701">
    <property type="entry name" value="Zn2/Cys6 DNA-binding domain"/>
    <property type="match status" value="1"/>
</dbReference>
<dbReference type="OrthoDB" id="4226666at2759"/>
<evidence type="ECO:0000256" key="1">
    <source>
        <dbReference type="ARBA" id="ARBA00023015"/>
    </source>
</evidence>
<feature type="compositionally biased region" description="Basic and acidic residues" evidence="5">
    <location>
        <begin position="188"/>
        <end position="208"/>
    </location>
</feature>
<feature type="compositionally biased region" description="Basic and acidic residues" evidence="5">
    <location>
        <begin position="13"/>
        <end position="26"/>
    </location>
</feature>
<keyword evidence="1" id="KW-0805">Transcription regulation</keyword>
<dbReference type="PANTHER" id="PTHR35392">
    <property type="entry name" value="ZN(II)2CYS6 TRANSCRIPTION FACTOR (EUROFUNG)-RELATED-RELATED"/>
    <property type="match status" value="1"/>
</dbReference>
<dbReference type="EMBL" id="DS995903">
    <property type="protein sequence ID" value="EEA21843.1"/>
    <property type="molecule type" value="Genomic_DNA"/>
</dbReference>
<dbReference type="GO" id="GO:0000981">
    <property type="term" value="F:DNA-binding transcription factor activity, RNA polymerase II-specific"/>
    <property type="evidence" value="ECO:0007669"/>
    <property type="project" value="InterPro"/>
</dbReference>
<dbReference type="HOGENOM" id="CLU_453545_0_0_1"/>
<protein>
    <recommendedName>
        <fullName evidence="6">Zn(2)-C6 fungal-type domain-containing protein</fullName>
    </recommendedName>
</protein>
<gene>
    <name evidence="7" type="ORF">PMAA_056340</name>
</gene>
<name>B6QL66_TALMQ</name>
<proteinExistence type="predicted"/>
<dbReference type="InterPro" id="IPR052973">
    <property type="entry name" value="Fungal_sec-metab_reg_TF"/>
</dbReference>
<dbReference type="GO" id="GO:0008270">
    <property type="term" value="F:zinc ion binding"/>
    <property type="evidence" value="ECO:0007669"/>
    <property type="project" value="InterPro"/>
</dbReference>
<dbReference type="VEuPathDB" id="FungiDB:PMAA_056340"/>
<keyword evidence="8" id="KW-1185">Reference proteome</keyword>
<dbReference type="PhylomeDB" id="B6QL66"/>
<sequence>MAYHDMNLYALGLDRRPSSRQTERQHASPIQSPSIRGASGMGNLNYSSSGHRRMTSNRQFIQSPENATYEDGATPQVISPQVEADVNNMLSQASYAEHPRADTILSSHSHHHVPDRPLTLAMGYSSPWSGLRTEEDYRALVAETSDEMFQTMIDQSMLLNVPSNPRSRGTGGTRRSFSTVHSSYTTSSDDRSDMNHEQIETRRGGREQGMKLAEDGVLNVRQVRDVGACIRCRTLRMKCSDVTPCGTCVGLQHGRKWGPCLRSFSEMAYLLKPDILAERLHFHNMAGWISEHTHFPPGQENFELPLYFGFGKIFKGLYAIEYDPTTNEAQRSHAVGHGNQLRIDQGIHVCPVYNSAEEAQRMIWDWLKQTLTSARSMREWLKRCFPDDEIEWIQKLLLSTWEYSIKCWQESRNSQVEEAELDHNLLEAWMAALLVTMLSLPVTIPEQVVHNIVPRLRFRNYNYPLPNSSRALTRCVKALLFDMYRKFVDRLTSALRDFEKLKLEGVSDRRLGHIYCIAILVMVITCHIQTSLMDNGWLSSRQLGVDPNLWEETFERIRDVECAFRNTIMFVKHNNKKWLRKNQISDAKLLVLRQDIREIERTYHDAIERHRNVDLEKLMKSSDPFHGFNMQRVFDFYLEQLVRKETSTGAE</sequence>
<dbReference type="CDD" id="cd00067">
    <property type="entry name" value="GAL4"/>
    <property type="match status" value="1"/>
</dbReference>
<evidence type="ECO:0000313" key="7">
    <source>
        <dbReference type="EMBL" id="EEA21843.1"/>
    </source>
</evidence>
<feature type="domain" description="Zn(2)-C6 fungal-type" evidence="6">
    <location>
        <begin position="228"/>
        <end position="250"/>
    </location>
</feature>
<evidence type="ECO:0000256" key="5">
    <source>
        <dbReference type="SAM" id="MobiDB-lite"/>
    </source>
</evidence>
<dbReference type="AlphaFoldDB" id="B6QL66"/>
<keyword evidence="4" id="KW-0539">Nucleus</keyword>
<dbReference type="STRING" id="441960.B6QL66"/>
<dbReference type="InterPro" id="IPR001138">
    <property type="entry name" value="Zn2Cys6_DnaBD"/>
</dbReference>
<evidence type="ECO:0000256" key="2">
    <source>
        <dbReference type="ARBA" id="ARBA00023125"/>
    </source>
</evidence>
<feature type="compositionally biased region" description="Low complexity" evidence="5">
    <location>
        <begin position="173"/>
        <end position="187"/>
    </location>
</feature>
<dbReference type="Pfam" id="PF00172">
    <property type="entry name" value="Zn_clus"/>
    <property type="match status" value="1"/>
</dbReference>
<dbReference type="Gene3D" id="4.10.240.10">
    <property type="entry name" value="Zn(2)-C6 fungal-type DNA-binding domain"/>
    <property type="match status" value="1"/>
</dbReference>
<evidence type="ECO:0000313" key="8">
    <source>
        <dbReference type="Proteomes" id="UP000001294"/>
    </source>
</evidence>
<evidence type="ECO:0000256" key="3">
    <source>
        <dbReference type="ARBA" id="ARBA00023163"/>
    </source>
</evidence>